<dbReference type="GeneID" id="129326440"/>
<dbReference type="KEGG" id="emc:129326440"/>
<feature type="compositionally biased region" description="Low complexity" evidence="1">
    <location>
        <begin position="78"/>
        <end position="106"/>
    </location>
</feature>
<dbReference type="Proteomes" id="UP001190640">
    <property type="component" value="Chromosome 3"/>
</dbReference>
<organism evidence="2 3">
    <name type="scientific">Eublepharis macularius</name>
    <name type="common">Leopard gecko</name>
    <name type="synonym">Cyrtodactylus macularius</name>
    <dbReference type="NCBI Taxonomy" id="481883"/>
    <lineage>
        <taxon>Eukaryota</taxon>
        <taxon>Metazoa</taxon>
        <taxon>Chordata</taxon>
        <taxon>Craniata</taxon>
        <taxon>Vertebrata</taxon>
        <taxon>Euteleostomi</taxon>
        <taxon>Lepidosauria</taxon>
        <taxon>Squamata</taxon>
        <taxon>Bifurcata</taxon>
        <taxon>Gekkota</taxon>
        <taxon>Eublepharidae</taxon>
        <taxon>Eublepharinae</taxon>
        <taxon>Eublepharis</taxon>
    </lineage>
</organism>
<evidence type="ECO:0000256" key="1">
    <source>
        <dbReference type="SAM" id="MobiDB-lite"/>
    </source>
</evidence>
<sequence length="211" mass="22999">MERHDGTTQLDESKRCIPSEIRALRAKLQLAPAPRRRAPAPRSLPAPRRSTWRPAGIPRWPRLGAGREAPPLGRRRPLSGPAAAPWLSGAAAAGSGTSSGSCSGATGRRRRASETWCRPVQDEVILEAEISSSSPASSIKNQKDSSDVIFSILVTIKSSWRRNSPPPSQALPPPAERKRFHQMPYLASWSRPVFQPVEINLYLCSGNDVIA</sequence>
<evidence type="ECO:0000313" key="3">
    <source>
        <dbReference type="RefSeq" id="XP_054830575.1"/>
    </source>
</evidence>
<protein>
    <submittedName>
        <fullName evidence="3">Uncharacterized protein LOC129326440</fullName>
    </submittedName>
</protein>
<dbReference type="AlphaFoldDB" id="A0AA97J338"/>
<accession>A0AA97J338</accession>
<reference evidence="3" key="1">
    <citation type="submission" date="2025-08" db="UniProtKB">
        <authorList>
            <consortium name="RefSeq"/>
        </authorList>
    </citation>
    <scope>IDENTIFICATION</scope>
    <source>
        <tissue evidence="3">Blood</tissue>
    </source>
</reference>
<name>A0AA97J338_EUBMA</name>
<proteinExistence type="predicted"/>
<gene>
    <name evidence="3" type="primary">LOC129326440</name>
</gene>
<keyword evidence="2" id="KW-1185">Reference proteome</keyword>
<feature type="compositionally biased region" description="Low complexity" evidence="1">
    <location>
        <begin position="40"/>
        <end position="49"/>
    </location>
</feature>
<evidence type="ECO:0000313" key="2">
    <source>
        <dbReference type="Proteomes" id="UP001190640"/>
    </source>
</evidence>
<dbReference type="RefSeq" id="XP_054830575.1">
    <property type="nucleotide sequence ID" value="XM_054974600.1"/>
</dbReference>
<feature type="region of interest" description="Disordered" evidence="1">
    <location>
        <begin position="28"/>
        <end position="114"/>
    </location>
</feature>